<evidence type="ECO:0000256" key="5">
    <source>
        <dbReference type="ARBA" id="ARBA00023224"/>
    </source>
</evidence>
<keyword evidence="4 7" id="KW-0472">Membrane</keyword>
<dbReference type="GO" id="GO:0005549">
    <property type="term" value="F:odorant binding"/>
    <property type="evidence" value="ECO:0007669"/>
    <property type="project" value="TreeGrafter"/>
</dbReference>
<evidence type="ECO:0000313" key="9">
    <source>
        <dbReference type="Ensembl" id="ENSEBUP00000018556.1"/>
    </source>
</evidence>
<dbReference type="Pfam" id="PF13853">
    <property type="entry name" value="7tm_4"/>
    <property type="match status" value="1"/>
</dbReference>
<keyword evidence="10" id="KW-1185">Reference proteome</keyword>
<dbReference type="InterPro" id="IPR052921">
    <property type="entry name" value="GPCR1_Superfamily_Member"/>
</dbReference>
<evidence type="ECO:0000256" key="1">
    <source>
        <dbReference type="ARBA" id="ARBA00004141"/>
    </source>
</evidence>
<evidence type="ECO:0000256" key="2">
    <source>
        <dbReference type="ARBA" id="ARBA00022692"/>
    </source>
</evidence>
<reference evidence="9" key="1">
    <citation type="submission" date="2025-08" db="UniProtKB">
        <authorList>
            <consortium name="Ensembl"/>
        </authorList>
    </citation>
    <scope>IDENTIFICATION</scope>
</reference>
<dbReference type="Gene3D" id="1.20.1070.10">
    <property type="entry name" value="Rhodopsin 7-helix transmembrane proteins"/>
    <property type="match status" value="1"/>
</dbReference>
<dbReference type="Proteomes" id="UP000694388">
    <property type="component" value="Unplaced"/>
</dbReference>
<keyword evidence="3 7" id="KW-1133">Transmembrane helix</keyword>
<dbReference type="GO" id="GO:0007186">
    <property type="term" value="P:G protein-coupled receptor signaling pathway"/>
    <property type="evidence" value="ECO:0007669"/>
    <property type="project" value="InterPro"/>
</dbReference>
<reference evidence="9" key="2">
    <citation type="submission" date="2025-09" db="UniProtKB">
        <authorList>
            <consortium name="Ensembl"/>
        </authorList>
    </citation>
    <scope>IDENTIFICATION</scope>
</reference>
<dbReference type="PANTHER" id="PTHR26451:SF897">
    <property type="entry name" value="TRACE AMINE-ASSOCIATED RECEPTOR 5-LIKE"/>
    <property type="match status" value="1"/>
</dbReference>
<feature type="region of interest" description="Disordered" evidence="6">
    <location>
        <begin position="1"/>
        <end position="20"/>
    </location>
</feature>
<evidence type="ECO:0000313" key="10">
    <source>
        <dbReference type="Proteomes" id="UP000694388"/>
    </source>
</evidence>
<dbReference type="GO" id="GO:0004984">
    <property type="term" value="F:olfactory receptor activity"/>
    <property type="evidence" value="ECO:0007669"/>
    <property type="project" value="InterPro"/>
</dbReference>
<evidence type="ECO:0000259" key="8">
    <source>
        <dbReference type="PROSITE" id="PS50262"/>
    </source>
</evidence>
<sequence>MENSRKQFSLPPQHPPPLSKQGCRRQIILLWIFTFIVFLSLLLNAGIVTSCASVRFHKPMLLYISISSLADACWGIVGISCILNNTIAHRIEITFAECLLQMFCCHCAVVHQFLSTWIMYVDRHCAVFWPYTYVALMANRRGALKLVFAVEILAFFLSISYPMVSMFLEFCNDSAIVQDSFCLFTTVARSSCGSSSIATASLVVVFSFVFGLTGFTALYSTYCIIWKCRNSSKESNVKALHTCLTQLMVTSLQFIFCILIVVMKKILKRPSDGLFLDLFATVTPGTVNPLIFGFRTQEIRVVFVKTEGVLHAPSWRDGGQAAMSV</sequence>
<dbReference type="Ensembl" id="ENSEBUT00000019132.1">
    <property type="protein sequence ID" value="ENSEBUP00000018556.1"/>
    <property type="gene ID" value="ENSEBUG00000011584.1"/>
</dbReference>
<feature type="transmembrane region" description="Helical" evidence="7">
    <location>
        <begin position="28"/>
        <end position="48"/>
    </location>
</feature>
<organism evidence="9 10">
    <name type="scientific">Eptatretus burgeri</name>
    <name type="common">Inshore hagfish</name>
    <dbReference type="NCBI Taxonomy" id="7764"/>
    <lineage>
        <taxon>Eukaryota</taxon>
        <taxon>Metazoa</taxon>
        <taxon>Chordata</taxon>
        <taxon>Craniata</taxon>
        <taxon>Vertebrata</taxon>
        <taxon>Cyclostomata</taxon>
        <taxon>Myxini</taxon>
        <taxon>Myxiniformes</taxon>
        <taxon>Myxinidae</taxon>
        <taxon>Eptatretinae</taxon>
        <taxon>Eptatretus</taxon>
    </lineage>
</organism>
<proteinExistence type="predicted"/>
<evidence type="ECO:0000256" key="7">
    <source>
        <dbReference type="SAM" id="Phobius"/>
    </source>
</evidence>
<feature type="transmembrane region" description="Helical" evidence="7">
    <location>
        <begin position="197"/>
        <end position="219"/>
    </location>
</feature>
<dbReference type="PANTHER" id="PTHR26451">
    <property type="entry name" value="G_PROTEIN_RECEP_F1_2 DOMAIN-CONTAINING PROTEIN"/>
    <property type="match status" value="1"/>
</dbReference>
<dbReference type="AlphaFoldDB" id="A0A8C4QPH6"/>
<feature type="domain" description="G-protein coupled receptors family 1 profile" evidence="8">
    <location>
        <begin position="33"/>
        <end position="292"/>
    </location>
</feature>
<evidence type="ECO:0000256" key="6">
    <source>
        <dbReference type="SAM" id="MobiDB-lite"/>
    </source>
</evidence>
<dbReference type="GeneTree" id="ENSGT00930000152706"/>
<feature type="transmembrane region" description="Helical" evidence="7">
    <location>
        <begin position="146"/>
        <end position="164"/>
    </location>
</feature>
<evidence type="ECO:0000256" key="3">
    <source>
        <dbReference type="ARBA" id="ARBA00022989"/>
    </source>
</evidence>
<keyword evidence="2 7" id="KW-0812">Transmembrane</keyword>
<dbReference type="GO" id="GO:0016020">
    <property type="term" value="C:membrane"/>
    <property type="evidence" value="ECO:0007669"/>
    <property type="project" value="UniProtKB-SubCell"/>
</dbReference>
<dbReference type="InterPro" id="IPR017452">
    <property type="entry name" value="GPCR_Rhodpsn_7TM"/>
</dbReference>
<dbReference type="InterPro" id="IPR000725">
    <property type="entry name" value="Olfact_rcpt"/>
</dbReference>
<accession>A0A8C4QPH6</accession>
<comment type="subcellular location">
    <subcellularLocation>
        <location evidence="1">Membrane</location>
        <topology evidence="1">Multi-pass membrane protein</topology>
    </subcellularLocation>
</comment>
<dbReference type="SUPFAM" id="SSF81321">
    <property type="entry name" value="Family A G protein-coupled receptor-like"/>
    <property type="match status" value="1"/>
</dbReference>
<dbReference type="PROSITE" id="PS50262">
    <property type="entry name" value="G_PROTEIN_RECEP_F1_2"/>
    <property type="match status" value="1"/>
</dbReference>
<name>A0A8C4QPH6_EPTBU</name>
<evidence type="ECO:0000256" key="4">
    <source>
        <dbReference type="ARBA" id="ARBA00023136"/>
    </source>
</evidence>
<dbReference type="PRINTS" id="PR00245">
    <property type="entry name" value="OLFACTORYR"/>
</dbReference>
<feature type="transmembrane region" description="Helical" evidence="7">
    <location>
        <begin position="239"/>
        <end position="262"/>
    </location>
</feature>
<protein>
    <recommendedName>
        <fullName evidence="8">G-protein coupled receptors family 1 profile domain-containing protein</fullName>
    </recommendedName>
</protein>
<keyword evidence="5" id="KW-0807">Transducer</keyword>
<feature type="transmembrane region" description="Helical" evidence="7">
    <location>
        <begin position="274"/>
        <end position="294"/>
    </location>
</feature>
<feature type="transmembrane region" description="Helical" evidence="7">
    <location>
        <begin position="60"/>
        <end position="83"/>
    </location>
</feature>